<evidence type="ECO:0000313" key="3">
    <source>
        <dbReference type="Proteomes" id="UP000053283"/>
    </source>
</evidence>
<evidence type="ECO:0000256" key="1">
    <source>
        <dbReference type="SAM" id="MobiDB-lite"/>
    </source>
</evidence>
<feature type="non-terminal residue" evidence="2">
    <location>
        <position position="1"/>
    </location>
</feature>
<dbReference type="Pfam" id="PF15776">
    <property type="entry name" value="PRR22"/>
    <property type="match status" value="1"/>
</dbReference>
<keyword evidence="3" id="KW-1185">Reference proteome</keyword>
<organism evidence="2 3">
    <name type="scientific">Nipponia nippon</name>
    <name type="common">Crested ibis</name>
    <name type="synonym">Ibis nippon</name>
    <dbReference type="NCBI Taxonomy" id="128390"/>
    <lineage>
        <taxon>Eukaryota</taxon>
        <taxon>Metazoa</taxon>
        <taxon>Chordata</taxon>
        <taxon>Craniata</taxon>
        <taxon>Vertebrata</taxon>
        <taxon>Euteleostomi</taxon>
        <taxon>Archelosauria</taxon>
        <taxon>Archosauria</taxon>
        <taxon>Dinosauria</taxon>
        <taxon>Saurischia</taxon>
        <taxon>Theropoda</taxon>
        <taxon>Coelurosauria</taxon>
        <taxon>Aves</taxon>
        <taxon>Neognathae</taxon>
        <taxon>Neoaves</taxon>
        <taxon>Aequornithes</taxon>
        <taxon>Pelecaniformes</taxon>
        <taxon>Threskiornithidae</taxon>
        <taxon>Nipponia</taxon>
    </lineage>
</organism>
<dbReference type="eggNOG" id="ENOG502SI56">
    <property type="taxonomic scope" value="Eukaryota"/>
</dbReference>
<feature type="compositionally biased region" description="Low complexity" evidence="1">
    <location>
        <begin position="87"/>
        <end position="105"/>
    </location>
</feature>
<sequence length="157" mass="15838">APCGCFFDPRIFHIQWTTTNLPPPATATLGHGAASLPGAALWDPGTLQGQLQHLAPYNHQGTAVATPPQVLPCIPSCQLINISSTATPAGTSPGSSVPTSPSAAPHSQALGDPAGDLAVSEEVLLEEALRLFGCSLNAVGVSQDGPGSSPMPEDPGD</sequence>
<protein>
    <submittedName>
        <fullName evidence="2">Proline-rich protein 22</fullName>
    </submittedName>
</protein>
<gene>
    <name evidence="2" type="ORF">Y956_14266</name>
</gene>
<dbReference type="Proteomes" id="UP000053283">
    <property type="component" value="Unassembled WGS sequence"/>
</dbReference>
<accession>A0A091WTU0</accession>
<evidence type="ECO:0000313" key="2">
    <source>
        <dbReference type="EMBL" id="KFR04861.1"/>
    </source>
</evidence>
<dbReference type="AlphaFoldDB" id="A0A091WTU0"/>
<proteinExistence type="predicted"/>
<name>A0A091WTU0_NIPNI</name>
<feature type="region of interest" description="Disordered" evidence="1">
    <location>
        <begin position="85"/>
        <end position="113"/>
    </location>
</feature>
<feature type="non-terminal residue" evidence="2">
    <location>
        <position position="157"/>
    </location>
</feature>
<dbReference type="InterPro" id="IPR031535">
    <property type="entry name" value="PRR22"/>
</dbReference>
<dbReference type="EMBL" id="KL411250">
    <property type="protein sequence ID" value="KFR04861.1"/>
    <property type="molecule type" value="Genomic_DNA"/>
</dbReference>
<reference evidence="2 3" key="1">
    <citation type="submission" date="2014-04" db="EMBL/GenBank/DDBJ databases">
        <title>Genome evolution of avian class.</title>
        <authorList>
            <person name="Zhang G."/>
            <person name="Li C."/>
        </authorList>
    </citation>
    <scope>NUCLEOTIDE SEQUENCE [LARGE SCALE GENOMIC DNA]</scope>
    <source>
        <strain evidence="2">BGI_Y956</strain>
    </source>
</reference>